<name>A0A1I0PQQ8_9BACT</name>
<organism evidence="1 2">
    <name type="scientific">Chitinophaga arvensicola</name>
    <dbReference type="NCBI Taxonomy" id="29529"/>
    <lineage>
        <taxon>Bacteria</taxon>
        <taxon>Pseudomonadati</taxon>
        <taxon>Bacteroidota</taxon>
        <taxon>Chitinophagia</taxon>
        <taxon>Chitinophagales</taxon>
        <taxon>Chitinophagaceae</taxon>
        <taxon>Chitinophaga</taxon>
    </lineage>
</organism>
<evidence type="ECO:0000313" key="2">
    <source>
        <dbReference type="Proteomes" id="UP000199310"/>
    </source>
</evidence>
<dbReference type="AlphaFoldDB" id="A0A1I0PQQ8"/>
<protein>
    <submittedName>
        <fullName evidence="1">Uncharacterized protein</fullName>
    </submittedName>
</protein>
<evidence type="ECO:0000313" key="1">
    <source>
        <dbReference type="EMBL" id="SEW16719.1"/>
    </source>
</evidence>
<sequence length="95" mass="11707">MKPSYYRQFNKEQRSRIMLYEVEPHVIAANIITYYLPPPGYRDGRWDKNQRRWDTTDAQQCLEYENFRSRLIPCNSIEYQTAQLEQKQYYTRTQD</sequence>
<dbReference type="EMBL" id="FOJG01000001">
    <property type="protein sequence ID" value="SEW16719.1"/>
    <property type="molecule type" value="Genomic_DNA"/>
</dbReference>
<accession>A0A1I0PQQ8</accession>
<dbReference type="Proteomes" id="UP000199310">
    <property type="component" value="Unassembled WGS sequence"/>
</dbReference>
<gene>
    <name evidence="1" type="ORF">SAMN04488122_0919</name>
</gene>
<reference evidence="2" key="1">
    <citation type="submission" date="2016-10" db="EMBL/GenBank/DDBJ databases">
        <authorList>
            <person name="Varghese N."/>
            <person name="Submissions S."/>
        </authorList>
    </citation>
    <scope>NUCLEOTIDE SEQUENCE [LARGE SCALE GENOMIC DNA]</scope>
    <source>
        <strain evidence="2">DSM 3695</strain>
    </source>
</reference>
<proteinExistence type="predicted"/>
<keyword evidence="2" id="KW-1185">Reference proteome</keyword>